<evidence type="ECO:0000259" key="2">
    <source>
        <dbReference type="PROSITE" id="PS50234"/>
    </source>
</evidence>
<dbReference type="InterPro" id="IPR002035">
    <property type="entry name" value="VWF_A"/>
</dbReference>
<evidence type="ECO:0000313" key="3">
    <source>
        <dbReference type="EMBL" id="RCW79652.1"/>
    </source>
</evidence>
<dbReference type="InterPro" id="IPR022156">
    <property type="entry name" value="Uncharacterised_YfbK_N"/>
</dbReference>
<organism evidence="3 4">
    <name type="scientific">Paracoccus lutimaris</name>
    <dbReference type="NCBI Taxonomy" id="1490030"/>
    <lineage>
        <taxon>Bacteria</taxon>
        <taxon>Pseudomonadati</taxon>
        <taxon>Pseudomonadota</taxon>
        <taxon>Alphaproteobacteria</taxon>
        <taxon>Rhodobacterales</taxon>
        <taxon>Paracoccaceae</taxon>
        <taxon>Paracoccus</taxon>
    </lineage>
</organism>
<feature type="compositionally biased region" description="Pro residues" evidence="1">
    <location>
        <begin position="113"/>
        <end position="127"/>
    </location>
</feature>
<feature type="region of interest" description="Disordered" evidence="1">
    <location>
        <begin position="39"/>
        <end position="58"/>
    </location>
</feature>
<dbReference type="InterPro" id="IPR036465">
    <property type="entry name" value="vWFA_dom_sf"/>
</dbReference>
<dbReference type="Proteomes" id="UP000253345">
    <property type="component" value="Unassembled WGS sequence"/>
</dbReference>
<evidence type="ECO:0000256" key="1">
    <source>
        <dbReference type="SAM" id="MobiDB-lite"/>
    </source>
</evidence>
<dbReference type="SMART" id="SM00327">
    <property type="entry name" value="VWA"/>
    <property type="match status" value="1"/>
</dbReference>
<dbReference type="Pfam" id="PF00092">
    <property type="entry name" value="VWA"/>
    <property type="match status" value="1"/>
</dbReference>
<feature type="region of interest" description="Disordered" evidence="1">
    <location>
        <begin position="113"/>
        <end position="143"/>
    </location>
</feature>
<dbReference type="SUPFAM" id="SSF53300">
    <property type="entry name" value="vWA-like"/>
    <property type="match status" value="1"/>
</dbReference>
<dbReference type="PROSITE" id="PS50234">
    <property type="entry name" value="VWFA"/>
    <property type="match status" value="1"/>
</dbReference>
<proteinExistence type="predicted"/>
<comment type="caution">
    <text evidence="3">The sequence shown here is derived from an EMBL/GenBank/DDBJ whole genome shotgun (WGS) entry which is preliminary data.</text>
</comment>
<sequence length="682" mass="71729">MTRDPQDPLERLAQALRDGTPAPDPVARERALARAMENFDALHQENPATARPNQDRPKQRADFLSGVRTMLAHLTSRPALAATTSVAALCLGLFVILPVEQNRPGPTLDPIATPAPDPIATPAPGPAPAASVELDPGEPAITPVPATPEPAPAPQIAATEPAEAQFITADAASNAVAPAQTRVARTQESAAASPAQAGKAKLRAEFAPKAMPLRQPDTEAFANADQNPVKVTTETPVSTFSADVDTASYAVIRSSLMAGTLPPAEAVRIEEMVNYFPYAYPAPDADEVPFRAAVDVMPTPWNKDTRLVRIGLQGRMPAIADRPPLNLVFLIDTSGSMEEQDKLPLLKQSLRLTLDQLRPEDQVAIVTYAGSAGEVLAPTPASDKDKISAALDRLAAGGATAGAEGLELAYRTAAAMAGQGEVSRILLATDGDFNVGIADPAELTDYIARKRDQGTYLSVLGFGRGNLDDATMQALAQNGNGQAAYIDTLQEARKVLVDQLSGALFPIAGDVKIQVEWNPAEVAEYRLIGYETRALAREDFSNDKIDAGEIGAGHSATALYEITAPGSPALRNQPLRYAAPAAVTGTGNELGHLRLRYKLPGEATSALIETPILAGQGGNDADARFAAAIAGFGQLLSGDKYLGDWGWDQAIALASDSRGEDAFGYRSEAVGLMRLAKALAGQ</sequence>
<feature type="domain" description="VWFA" evidence="2">
    <location>
        <begin position="326"/>
        <end position="504"/>
    </location>
</feature>
<evidence type="ECO:0000313" key="4">
    <source>
        <dbReference type="Proteomes" id="UP000253345"/>
    </source>
</evidence>
<reference evidence="3 4" key="1">
    <citation type="submission" date="2018-07" db="EMBL/GenBank/DDBJ databases">
        <title>Genomic Encyclopedia of Type Strains, Phase III (KMG-III): the genomes of soil and plant-associated and newly described type strains.</title>
        <authorList>
            <person name="Whitman W."/>
        </authorList>
    </citation>
    <scope>NUCLEOTIDE SEQUENCE [LARGE SCALE GENOMIC DNA]</scope>
    <source>
        <strain evidence="3 4">CECT 8525</strain>
    </source>
</reference>
<dbReference type="InterPro" id="IPR021908">
    <property type="entry name" value="YfbK_C"/>
</dbReference>
<gene>
    <name evidence="3" type="ORF">DFP89_12444</name>
</gene>
<dbReference type="AlphaFoldDB" id="A0A368YHE2"/>
<dbReference type="PANTHER" id="PTHR10579:SF43">
    <property type="entry name" value="ZINC FINGER (C3HC4-TYPE RING FINGER) FAMILY PROTEIN"/>
    <property type="match status" value="1"/>
</dbReference>
<protein>
    <submittedName>
        <fullName evidence="3">Ca-activated chloride channel family protein</fullName>
    </submittedName>
</protein>
<keyword evidence="4" id="KW-1185">Reference proteome</keyword>
<dbReference type="CDD" id="cd01465">
    <property type="entry name" value="vWA_subgroup"/>
    <property type="match status" value="1"/>
</dbReference>
<dbReference type="EMBL" id="QPJL01000024">
    <property type="protein sequence ID" value="RCW79652.1"/>
    <property type="molecule type" value="Genomic_DNA"/>
</dbReference>
<dbReference type="OrthoDB" id="9805121at2"/>
<dbReference type="Pfam" id="PF12034">
    <property type="entry name" value="YfbK_C"/>
    <property type="match status" value="1"/>
</dbReference>
<name>A0A368YHE2_9RHOB</name>
<accession>A0A368YHE2</accession>
<dbReference type="Pfam" id="PF12450">
    <property type="entry name" value="vWF_A"/>
    <property type="match status" value="1"/>
</dbReference>
<dbReference type="InterPro" id="IPR051266">
    <property type="entry name" value="CLCR"/>
</dbReference>
<dbReference type="PANTHER" id="PTHR10579">
    <property type="entry name" value="CALCIUM-ACTIVATED CHLORIDE CHANNEL REGULATOR"/>
    <property type="match status" value="1"/>
</dbReference>
<dbReference type="Gene3D" id="3.40.50.410">
    <property type="entry name" value="von Willebrand factor, type A domain"/>
    <property type="match status" value="1"/>
</dbReference>